<gene>
    <name evidence="1" type="ORF">GCM10008938_43820</name>
</gene>
<evidence type="ECO:0000313" key="1">
    <source>
        <dbReference type="EMBL" id="GGJ53079.1"/>
    </source>
</evidence>
<dbReference type="EMBL" id="BMOD01000026">
    <property type="protein sequence ID" value="GGJ53079.1"/>
    <property type="molecule type" value="Genomic_DNA"/>
</dbReference>
<evidence type="ECO:0000313" key="2">
    <source>
        <dbReference type="Proteomes" id="UP000632222"/>
    </source>
</evidence>
<dbReference type="Proteomes" id="UP000632222">
    <property type="component" value="Unassembled WGS sequence"/>
</dbReference>
<reference evidence="2" key="1">
    <citation type="journal article" date="2019" name="Int. J. Syst. Evol. Microbiol.">
        <title>The Global Catalogue of Microorganisms (GCM) 10K type strain sequencing project: providing services to taxonomists for standard genome sequencing and annotation.</title>
        <authorList>
            <consortium name="The Broad Institute Genomics Platform"/>
            <consortium name="The Broad Institute Genome Sequencing Center for Infectious Disease"/>
            <person name="Wu L."/>
            <person name="Ma J."/>
        </authorList>
    </citation>
    <scope>NUCLEOTIDE SEQUENCE [LARGE SCALE GENOMIC DNA]</scope>
    <source>
        <strain evidence="2">JCM 14370</strain>
    </source>
</reference>
<name>A0ABQ2DET0_9DEIO</name>
<protein>
    <submittedName>
        <fullName evidence="1">Uncharacterized protein</fullName>
    </submittedName>
</protein>
<sequence>MQNQGFSRHTGNMIEAVPLLKKQRALYEVPRGMERFQAYLDLMIDGHPERLPTLPLQALNPMAREHVAERLDELIAAGADGWLQDFAAELNARLPDRPDRKICWVMVDDVKGGWTHRYLNDASARFNQAKYHLDWIPVMLWVSEDIKQENLRRSAFSNAFRHFYMLQHGAPETLQQMLDQEGQAQRFAEIPLTFSAEELEYTSEVLRPHLQSTHFPTLFTCMYGDHIAEKVGYPPQGLSDLAGFEWSLAQALKQHI</sequence>
<comment type="caution">
    <text evidence="1">The sequence shown here is derived from an EMBL/GenBank/DDBJ whole genome shotgun (WGS) entry which is preliminary data.</text>
</comment>
<accession>A0ABQ2DET0</accession>
<organism evidence="1 2">
    <name type="scientific">Deinococcus roseus</name>
    <dbReference type="NCBI Taxonomy" id="392414"/>
    <lineage>
        <taxon>Bacteria</taxon>
        <taxon>Thermotogati</taxon>
        <taxon>Deinococcota</taxon>
        <taxon>Deinococci</taxon>
        <taxon>Deinococcales</taxon>
        <taxon>Deinococcaceae</taxon>
        <taxon>Deinococcus</taxon>
    </lineage>
</organism>
<proteinExistence type="predicted"/>
<keyword evidence="2" id="KW-1185">Reference proteome</keyword>